<comment type="caution">
    <text evidence="3">The sequence shown here is derived from an EMBL/GenBank/DDBJ whole genome shotgun (WGS) entry which is preliminary data.</text>
</comment>
<organism evidence="3 4">
    <name type="scientific">Methanothrix harundinacea</name>
    <dbReference type="NCBI Taxonomy" id="301375"/>
    <lineage>
        <taxon>Archaea</taxon>
        <taxon>Methanobacteriati</taxon>
        <taxon>Methanobacteriota</taxon>
        <taxon>Stenosarchaea group</taxon>
        <taxon>Methanomicrobia</taxon>
        <taxon>Methanotrichales</taxon>
        <taxon>Methanotrichaceae</taxon>
        <taxon>Methanothrix</taxon>
    </lineage>
</organism>
<dbReference type="InterPro" id="IPR012429">
    <property type="entry name" value="HGSNAT_cat"/>
</dbReference>
<gene>
    <name evidence="3" type="ORF">XD72_0423</name>
</gene>
<feature type="transmembrane region" description="Helical" evidence="1">
    <location>
        <begin position="174"/>
        <end position="195"/>
    </location>
</feature>
<protein>
    <recommendedName>
        <fullName evidence="2">Heparan-alpha-glucosaminide N-acetyltransferase catalytic domain-containing protein</fullName>
    </recommendedName>
</protein>
<feature type="transmembrane region" description="Helical" evidence="1">
    <location>
        <begin position="49"/>
        <end position="67"/>
    </location>
</feature>
<feature type="transmembrane region" description="Helical" evidence="1">
    <location>
        <begin position="88"/>
        <end position="105"/>
    </location>
</feature>
<feature type="transmembrane region" description="Helical" evidence="1">
    <location>
        <begin position="12"/>
        <end position="29"/>
    </location>
</feature>
<evidence type="ECO:0000256" key="1">
    <source>
        <dbReference type="SAM" id="Phobius"/>
    </source>
</evidence>
<name>A0A101FVH7_9EURY</name>
<proteinExistence type="predicted"/>
<keyword evidence="1" id="KW-1133">Transmembrane helix</keyword>
<accession>A0A101FVH7</accession>
<reference evidence="3 4" key="1">
    <citation type="journal article" date="2015" name="MBio">
        <title>Genome-Resolved Metagenomic Analysis Reveals Roles for Candidate Phyla and Other Microbial Community Members in Biogeochemical Transformations in Oil Reservoirs.</title>
        <authorList>
            <person name="Hu P."/>
            <person name="Tom L."/>
            <person name="Singh A."/>
            <person name="Thomas B.C."/>
            <person name="Baker B.J."/>
            <person name="Piceno Y.M."/>
            <person name="Andersen G.L."/>
            <person name="Banfield J.F."/>
        </authorList>
    </citation>
    <scope>NUCLEOTIDE SEQUENCE [LARGE SCALE GENOMIC DNA]</scope>
    <source>
        <strain evidence="3">57_489</strain>
    </source>
</reference>
<dbReference type="Pfam" id="PF07786">
    <property type="entry name" value="HGSNAT_cat"/>
    <property type="match status" value="1"/>
</dbReference>
<feature type="domain" description="Heparan-alpha-glucosaminide N-acetyltransferase catalytic" evidence="2">
    <location>
        <begin position="8"/>
        <end position="232"/>
    </location>
</feature>
<keyword evidence="1" id="KW-0812">Transmembrane</keyword>
<evidence type="ECO:0000313" key="4">
    <source>
        <dbReference type="Proteomes" id="UP000057043"/>
    </source>
</evidence>
<feature type="transmembrane region" description="Helical" evidence="1">
    <location>
        <begin position="136"/>
        <end position="154"/>
    </location>
</feature>
<dbReference type="Proteomes" id="UP000057043">
    <property type="component" value="Unassembled WGS sequence"/>
</dbReference>
<dbReference type="PATRIC" id="fig|301375.7.peg.1955"/>
<keyword evidence="1" id="KW-0472">Membrane</keyword>
<sequence length="257" mass="28677">MGKSRIGRYWELDLLRGIAVGMMVSFHALYDLDFFSGPVDVHSGIWPSFAKAIATIFLLLVGISLNISSAGARVRGGDSFLRHLRRGAKIFSWGMAITISTILLLGDGFVVFGILHLIGISIILSYPFLRRPLADLVFGSAAISAGLWIRQFTFDSPWLLWLGFVPRHFCSVDYFPLLPWFGVVMVGIFLGTVLYPEGRRRVPLPDISARTPAKQICILGRNSLIIYLVHQPLKRARRKTCARHGQRLESLVVIAAR</sequence>
<evidence type="ECO:0000313" key="3">
    <source>
        <dbReference type="EMBL" id="KUK45174.1"/>
    </source>
</evidence>
<feature type="transmembrane region" description="Helical" evidence="1">
    <location>
        <begin position="111"/>
        <end position="129"/>
    </location>
</feature>
<dbReference type="AlphaFoldDB" id="A0A101FVH7"/>
<evidence type="ECO:0000259" key="2">
    <source>
        <dbReference type="Pfam" id="PF07786"/>
    </source>
</evidence>
<dbReference type="EMBL" id="LGFT01000007">
    <property type="protein sequence ID" value="KUK45174.1"/>
    <property type="molecule type" value="Genomic_DNA"/>
</dbReference>